<feature type="compositionally biased region" description="Polar residues" evidence="1">
    <location>
        <begin position="1439"/>
        <end position="1448"/>
    </location>
</feature>
<feature type="compositionally biased region" description="Basic and acidic residues" evidence="1">
    <location>
        <begin position="112"/>
        <end position="125"/>
    </location>
</feature>
<feature type="compositionally biased region" description="Low complexity" evidence="1">
    <location>
        <begin position="548"/>
        <end position="564"/>
    </location>
</feature>
<evidence type="ECO:0000313" key="3">
    <source>
        <dbReference type="Proteomes" id="UP001583193"/>
    </source>
</evidence>
<feature type="compositionally biased region" description="Low complexity" evidence="1">
    <location>
        <begin position="377"/>
        <end position="395"/>
    </location>
</feature>
<feature type="compositionally biased region" description="Basic and acidic residues" evidence="1">
    <location>
        <begin position="1553"/>
        <end position="1572"/>
    </location>
</feature>
<feature type="region of interest" description="Disordered" evidence="1">
    <location>
        <begin position="786"/>
        <end position="805"/>
    </location>
</feature>
<comment type="caution">
    <text evidence="2">The sequence shown here is derived from an EMBL/GenBank/DDBJ whole genome shotgun (WGS) entry which is preliminary data.</text>
</comment>
<feature type="compositionally biased region" description="Acidic residues" evidence="1">
    <location>
        <begin position="63"/>
        <end position="75"/>
    </location>
</feature>
<feature type="region of interest" description="Disordered" evidence="1">
    <location>
        <begin position="748"/>
        <end position="769"/>
    </location>
</feature>
<feature type="region of interest" description="Disordered" evidence="1">
    <location>
        <begin position="1412"/>
        <end position="1431"/>
    </location>
</feature>
<feature type="region of interest" description="Disordered" evidence="1">
    <location>
        <begin position="1253"/>
        <end position="1312"/>
    </location>
</feature>
<feature type="region of interest" description="Disordered" evidence="1">
    <location>
        <begin position="1023"/>
        <end position="1175"/>
    </location>
</feature>
<feature type="region of interest" description="Disordered" evidence="1">
    <location>
        <begin position="845"/>
        <end position="864"/>
    </location>
</feature>
<feature type="compositionally biased region" description="Low complexity" evidence="1">
    <location>
        <begin position="226"/>
        <end position="239"/>
    </location>
</feature>
<feature type="compositionally biased region" description="Polar residues" evidence="1">
    <location>
        <begin position="1339"/>
        <end position="1361"/>
    </location>
</feature>
<feature type="compositionally biased region" description="Polar residues" evidence="1">
    <location>
        <begin position="1668"/>
        <end position="1683"/>
    </location>
</feature>
<feature type="region of interest" description="Disordered" evidence="1">
    <location>
        <begin position="985"/>
        <end position="1007"/>
    </location>
</feature>
<feature type="compositionally biased region" description="Polar residues" evidence="1">
    <location>
        <begin position="1102"/>
        <end position="1116"/>
    </location>
</feature>
<keyword evidence="3" id="KW-1185">Reference proteome</keyword>
<feature type="region of interest" description="Disordered" evidence="1">
    <location>
        <begin position="1503"/>
        <end position="1591"/>
    </location>
</feature>
<feature type="compositionally biased region" description="Polar residues" evidence="1">
    <location>
        <begin position="430"/>
        <end position="443"/>
    </location>
</feature>
<feature type="compositionally biased region" description="Polar residues" evidence="1">
    <location>
        <begin position="1463"/>
        <end position="1476"/>
    </location>
</feature>
<dbReference type="EMBL" id="JAVDPF010000031">
    <property type="protein sequence ID" value="KAL1870315.1"/>
    <property type="molecule type" value="Genomic_DNA"/>
</dbReference>
<accession>A0ABR3X3Q4</accession>
<evidence type="ECO:0000256" key="1">
    <source>
        <dbReference type="SAM" id="MobiDB-lite"/>
    </source>
</evidence>
<feature type="compositionally biased region" description="Basic and acidic residues" evidence="1">
    <location>
        <begin position="179"/>
        <end position="192"/>
    </location>
</feature>
<feature type="compositionally biased region" description="Polar residues" evidence="1">
    <location>
        <begin position="94"/>
        <end position="106"/>
    </location>
</feature>
<gene>
    <name evidence="2" type="ORF">Plec18167_007449</name>
</gene>
<dbReference type="Proteomes" id="UP001583193">
    <property type="component" value="Unassembled WGS sequence"/>
</dbReference>
<feature type="compositionally biased region" description="Low complexity" evidence="1">
    <location>
        <begin position="1576"/>
        <end position="1591"/>
    </location>
</feature>
<feature type="compositionally biased region" description="Polar residues" evidence="1">
    <location>
        <begin position="647"/>
        <end position="657"/>
    </location>
</feature>
<feature type="region of interest" description="Disordered" evidence="1">
    <location>
        <begin position="1202"/>
        <end position="1238"/>
    </location>
</feature>
<name>A0ABR3X3Q4_9EURO</name>
<protein>
    <submittedName>
        <fullName evidence="2">Uncharacterized protein</fullName>
    </submittedName>
</protein>
<proteinExistence type="predicted"/>
<reference evidence="2 3" key="1">
    <citation type="journal article" date="2024" name="IMA Fungus">
        <title>IMA Genome - F19 : A genome assembly and annotation guide to empower mycologists, including annotated draft genome sequences of Ceratocystis pirilliformis, Diaporthe australafricana, Fusarium ophioides, Paecilomyces lecythidis, and Sporothrix stenoceras.</title>
        <authorList>
            <person name="Aylward J."/>
            <person name="Wilson A.M."/>
            <person name="Visagie C.M."/>
            <person name="Spraker J."/>
            <person name="Barnes I."/>
            <person name="Buitendag C."/>
            <person name="Ceriani C."/>
            <person name="Del Mar Angel L."/>
            <person name="du Plessis D."/>
            <person name="Fuchs T."/>
            <person name="Gasser K."/>
            <person name="Kramer D."/>
            <person name="Li W."/>
            <person name="Munsamy K."/>
            <person name="Piso A."/>
            <person name="Price J.L."/>
            <person name="Sonnekus B."/>
            <person name="Thomas C."/>
            <person name="van der Nest A."/>
            <person name="van Dijk A."/>
            <person name="van Heerden A."/>
            <person name="van Vuuren N."/>
            <person name="Yilmaz N."/>
            <person name="Duong T.A."/>
            <person name="van der Merwe N.A."/>
            <person name="Wingfield M.J."/>
            <person name="Wingfield B.D."/>
        </authorList>
    </citation>
    <scope>NUCLEOTIDE SEQUENCE [LARGE SCALE GENOMIC DNA]</scope>
    <source>
        <strain evidence="2 3">CMW 18167</strain>
    </source>
</reference>
<feature type="region of interest" description="Disordered" evidence="1">
    <location>
        <begin position="1610"/>
        <end position="1703"/>
    </location>
</feature>
<feature type="compositionally biased region" description="Polar residues" evidence="1">
    <location>
        <begin position="1210"/>
        <end position="1228"/>
    </location>
</feature>
<feature type="compositionally biased region" description="Polar residues" evidence="1">
    <location>
        <begin position="23"/>
        <end position="43"/>
    </location>
</feature>
<feature type="compositionally biased region" description="Polar residues" evidence="1">
    <location>
        <begin position="1"/>
        <end position="12"/>
    </location>
</feature>
<organism evidence="2 3">
    <name type="scientific">Paecilomyces lecythidis</name>
    <dbReference type="NCBI Taxonomy" id="3004212"/>
    <lineage>
        <taxon>Eukaryota</taxon>
        <taxon>Fungi</taxon>
        <taxon>Dikarya</taxon>
        <taxon>Ascomycota</taxon>
        <taxon>Pezizomycotina</taxon>
        <taxon>Eurotiomycetes</taxon>
        <taxon>Eurotiomycetidae</taxon>
        <taxon>Eurotiales</taxon>
        <taxon>Thermoascaceae</taxon>
        <taxon>Paecilomyces</taxon>
    </lineage>
</organism>
<feature type="region of interest" description="Disordered" evidence="1">
    <location>
        <begin position="1329"/>
        <end position="1377"/>
    </location>
</feature>
<feature type="compositionally biased region" description="Polar residues" evidence="1">
    <location>
        <begin position="473"/>
        <end position="499"/>
    </location>
</feature>
<feature type="region of interest" description="Disordered" evidence="1">
    <location>
        <begin position="1"/>
        <end position="683"/>
    </location>
</feature>
<feature type="compositionally biased region" description="Polar residues" evidence="1">
    <location>
        <begin position="193"/>
        <end position="203"/>
    </location>
</feature>
<feature type="compositionally biased region" description="Polar residues" evidence="1">
    <location>
        <begin position="854"/>
        <end position="863"/>
    </location>
</feature>
<feature type="compositionally biased region" description="Polar residues" evidence="1">
    <location>
        <begin position="304"/>
        <end position="321"/>
    </location>
</feature>
<sequence length="1779" mass="192376">MAGPFRNQQLPSLQEPIIARSASPLSPSPTAGQPISFKTNVNRAKSKRWVEAKSYSYDGNDWGSEDEDEEEEEEPPVPPVPQVPQLPSHRDRSQSSIRNAGSSAQSDVPGLSREHTRSPNTDDKPASSVPDNAASITQPSAQPSEPFGTQSLNLSQSATTTVAANSDSSKPLPFIRPADIYKRMQEQREKGAQSETATKSSLDSADVERSAGDSTPTTEHERSSEPEPSASSAKSQEAPVVSLPEVKRMSSFGDNFIGTSDAGKSGESDAHNQTDTQGHSLHHASSVGFRSAVDQAFDAPPTPASTVGSVVRSGSESTSVISPILGTRGLEGEKTPTITEEPGETSDGRRTPTFQPGHRRDISTPTPDNSLARRPVVSENSAAAEAGEVASATAADSPHDENLSGASPTGTQGDGAPEFSLAASIAQGLRHNTSLSTVDSPASATAKDEDAGNQLGEQAHYYKEPTPLRIRSGQYSTQEDTTVRPQPLPSLSTETSPQDTESDRLRKEIMRRLSPEGSPAPEARPEPQREGTQSSLIPSEYESYWNDQPAASPISAGAAQQQQGVPVSEGTTAALSVRPKLKKRFSWESSSSEEVEPIPPQTAASGPELAQTEQSAWREQDTVKESIENEDALPMTDMQSVDPRPMSPSSLPSTTEDQQAHLEAQQDVPGEIPSGVQPSQGLRPPLATLKLVSIDESKLLGFRDILGVQSAPERVRLFDKTRDQFASLDSGLDDWIRRTAETLPEHSDLIKRNGDFPADYQRPSPSRTKFSKLSSLGALSSHLDVSQPSAAAAHNRRPSGAPLGGMIKRQHMEQRGKEFLHSAGAIGGKAGGAAKGLLAKGKSKFRGGAADKGSQASSFTPRRSLQLPHIIFGPASDSATPYEHPSQRNSVAQGGIPRLPSFRFQENRFSLAAEDIVNKDSSSNIRRGPDRTARSLSLDATGTLWGKQPRSADSAACRRSIDNFASTTEARIGPNGSQITSTSFQQLRGETEEQTPETVIYSGDGDESPMALWNAAVENLHESGSILPPESHLDDSSENGLEPTDSQTVPPYSAPTDDNLDVDPDAKRLPEEGNENPSSVRGGDNLDGPDHENLGHIDNAAENDQATPPEYSTGTGAQDHGTLHEPPPAFSTGDNDYPPEKHDYNGSAPPYSRTASDETPGARPVYRMVPENELNSVTSRENILRLRPHAQSADNLLQHIAASQRDPQRPSITSLGTNEDSPNYQRQHNPARAREAYRSRSLDFNSVLATDRLFPTPSGNASSLRFAPSYEPSLNHNEVPPTNYRSSPAGSRAEHLAGQRRQSGDNNLHVPPTRHSFLSSTRNSIFSALSKQDSESVRSRNSISGNANLSRVDLSGQQTPVSFGPEPKADKGQSTKAKIKKLAKFHRTSLAESDTKPSEPTKKRGFARISGLFARSSSPAQQDVDGKKNGRRKSRELLNAQNPNTTLPPAQGSPAGNMHRVSEGSSQFTSHTNLRSGQDPKGFVGGHRLTKQYSSEHAVLEGQSFAHSQPHTPSSPPHLHHPQPQHQHFASTSSTNVSVRSPALITTFSPPNHTRDPKGEERSWSHTDELRLRSRSPISHSPQPDISSSSFIDYSDPAINLGIFHTVPNTERVGDQEKPWNITLPGESQENAKSSHHNNHHQPTLQRPAALNPSYSTESVVSRYEQYRSGSAQQQYPPTSTKPSPRVNEPATNTDDTTDSRRFSFEPESDVAIPSRENINTISHSTHPHRDESAVINRTTEPVELPLRQDDSSEEIVMSSTAYPGQEWQPAGWARWEHY</sequence>
<evidence type="ECO:0000313" key="2">
    <source>
        <dbReference type="EMBL" id="KAL1870315.1"/>
    </source>
</evidence>
<feature type="compositionally biased region" description="Polar residues" evidence="1">
    <location>
        <begin position="134"/>
        <end position="169"/>
    </location>
</feature>
<feature type="region of interest" description="Disordered" evidence="1">
    <location>
        <begin position="1438"/>
        <end position="1487"/>
    </location>
</feature>
<feature type="compositionally biased region" description="Basic and acidic residues" evidence="1">
    <location>
        <begin position="501"/>
        <end position="514"/>
    </location>
</feature>
<feature type="compositionally biased region" description="Basic and acidic residues" evidence="1">
    <location>
        <begin position="616"/>
        <end position="627"/>
    </location>
</feature>
<feature type="compositionally biased region" description="Polar residues" evidence="1">
    <location>
        <begin position="1529"/>
        <end position="1552"/>
    </location>
</feature>